<dbReference type="Proteomes" id="UP000245506">
    <property type="component" value="Unassembled WGS sequence"/>
</dbReference>
<comment type="pathway">
    <text evidence="3 12">Glycolipid biosynthesis; lipid IV(A) biosynthesis; lipid IV(A) from (3R)-3-hydroxytetradecanoyl-[acyl-carrier-protein] and UDP-N-acetyl-alpha-D-glucosamine: step 2/6.</text>
</comment>
<dbReference type="PANTHER" id="PTHR33694:SF1">
    <property type="entry name" value="UDP-3-O-ACYL-N-ACETYLGLUCOSAMINE DEACETYLASE 1, MITOCHONDRIAL-RELATED"/>
    <property type="match status" value="1"/>
</dbReference>
<dbReference type="EMBL" id="QGKL01000010">
    <property type="protein sequence ID" value="PWQ98785.1"/>
    <property type="molecule type" value="Genomic_DNA"/>
</dbReference>
<evidence type="ECO:0000256" key="9">
    <source>
        <dbReference type="ARBA" id="ARBA00022833"/>
    </source>
</evidence>
<dbReference type="InterPro" id="IPR015870">
    <property type="entry name" value="UDP-acyl_N-AcGlcN_deAcase_N"/>
</dbReference>
<dbReference type="InterPro" id="IPR004463">
    <property type="entry name" value="UDP-acyl_GlcNac_deAcase"/>
</dbReference>
<keyword evidence="6 12" id="KW-0441">Lipid A biosynthesis</keyword>
<evidence type="ECO:0000313" key="13">
    <source>
        <dbReference type="EMBL" id="PWQ98785.1"/>
    </source>
</evidence>
<dbReference type="AlphaFoldDB" id="A0A317CJM3"/>
<evidence type="ECO:0000256" key="12">
    <source>
        <dbReference type="HAMAP-Rule" id="MF_00388"/>
    </source>
</evidence>
<evidence type="ECO:0000256" key="3">
    <source>
        <dbReference type="ARBA" id="ARBA00005002"/>
    </source>
</evidence>
<evidence type="ECO:0000256" key="10">
    <source>
        <dbReference type="ARBA" id="ARBA00023098"/>
    </source>
</evidence>
<dbReference type="Gene3D" id="3.30.230.20">
    <property type="entry name" value="lpxc deacetylase, domain 1"/>
    <property type="match status" value="1"/>
</dbReference>
<dbReference type="OrthoDB" id="9802746at2"/>
<evidence type="ECO:0000313" key="14">
    <source>
        <dbReference type="Proteomes" id="UP000245506"/>
    </source>
</evidence>
<evidence type="ECO:0000256" key="5">
    <source>
        <dbReference type="ARBA" id="ARBA00022516"/>
    </source>
</evidence>
<dbReference type="InterPro" id="IPR011334">
    <property type="entry name" value="UDP-acyl_GlcNac_deAcase_C"/>
</dbReference>
<dbReference type="GO" id="GO:0009245">
    <property type="term" value="P:lipid A biosynthetic process"/>
    <property type="evidence" value="ECO:0007669"/>
    <property type="project" value="UniProtKB-UniRule"/>
</dbReference>
<keyword evidence="8 12" id="KW-0378">Hydrolase</keyword>
<evidence type="ECO:0000256" key="8">
    <source>
        <dbReference type="ARBA" id="ARBA00022801"/>
    </source>
</evidence>
<comment type="caution">
    <text evidence="13">The sequence shown here is derived from an EMBL/GenBank/DDBJ whole genome shotgun (WGS) entry which is preliminary data.</text>
</comment>
<comment type="cofactor">
    <cofactor evidence="1 12">
        <name>Zn(2+)</name>
        <dbReference type="ChEBI" id="CHEBI:29105"/>
    </cofactor>
</comment>
<keyword evidence="14" id="KW-1185">Reference proteome</keyword>
<name>A0A317CJM3_9GAMM</name>
<dbReference type="HAMAP" id="MF_00388">
    <property type="entry name" value="LpxC"/>
    <property type="match status" value="1"/>
</dbReference>
<dbReference type="GO" id="GO:0016020">
    <property type="term" value="C:membrane"/>
    <property type="evidence" value="ECO:0007669"/>
    <property type="project" value="GOC"/>
</dbReference>
<dbReference type="PANTHER" id="PTHR33694">
    <property type="entry name" value="UDP-3-O-ACYL-N-ACETYLGLUCOSAMINE DEACETYLASE 1, MITOCHONDRIAL-RELATED"/>
    <property type="match status" value="1"/>
</dbReference>
<dbReference type="EC" id="3.5.1.108" evidence="4 12"/>
<dbReference type="GO" id="GO:0046872">
    <property type="term" value="F:metal ion binding"/>
    <property type="evidence" value="ECO:0007669"/>
    <property type="project" value="UniProtKB-KW"/>
</dbReference>
<proteinExistence type="inferred from homology"/>
<keyword evidence="10 12" id="KW-0443">Lipid metabolism</keyword>
<accession>A0A317CJM3</accession>
<keyword evidence="7 12" id="KW-0479">Metal-binding</keyword>
<dbReference type="SUPFAM" id="SSF54211">
    <property type="entry name" value="Ribosomal protein S5 domain 2-like"/>
    <property type="match status" value="2"/>
</dbReference>
<feature type="binding site" evidence="12">
    <location>
        <position position="241"/>
    </location>
    <ligand>
        <name>Zn(2+)</name>
        <dbReference type="ChEBI" id="CHEBI:29105"/>
    </ligand>
</feature>
<dbReference type="RefSeq" id="WP_109821941.1">
    <property type="nucleotide sequence ID" value="NZ_QGKL01000010.1"/>
</dbReference>
<evidence type="ECO:0000256" key="6">
    <source>
        <dbReference type="ARBA" id="ARBA00022556"/>
    </source>
</evidence>
<evidence type="ECO:0000256" key="7">
    <source>
        <dbReference type="ARBA" id="ARBA00022723"/>
    </source>
</evidence>
<feature type="active site" description="Proton donor" evidence="12">
    <location>
        <position position="264"/>
    </location>
</feature>
<dbReference type="NCBIfam" id="TIGR00325">
    <property type="entry name" value="lpxC"/>
    <property type="match status" value="1"/>
</dbReference>
<comment type="function">
    <text evidence="2 12">Catalyzes the hydrolysis of UDP-3-O-myristoyl-N-acetylglucosamine to form UDP-3-O-myristoylglucosamine and acetate, the committed step in lipid A biosynthesis.</text>
</comment>
<comment type="similarity">
    <text evidence="12">Belongs to the LpxC family.</text>
</comment>
<dbReference type="Pfam" id="PF03331">
    <property type="entry name" value="LpxC"/>
    <property type="match status" value="1"/>
</dbReference>
<dbReference type="InterPro" id="IPR020568">
    <property type="entry name" value="Ribosomal_Su5_D2-typ_SF"/>
</dbReference>
<dbReference type="UniPathway" id="UPA00359">
    <property type="reaction ID" value="UER00478"/>
</dbReference>
<reference evidence="13 14" key="1">
    <citation type="submission" date="2018-05" db="EMBL/GenBank/DDBJ databases">
        <title>Leucothrix arctica sp. nov., isolated from Arctic seawater.</title>
        <authorList>
            <person name="Choi A."/>
            <person name="Baek K."/>
        </authorList>
    </citation>
    <scope>NUCLEOTIDE SEQUENCE [LARGE SCALE GENOMIC DNA]</scope>
    <source>
        <strain evidence="13 14">IMCC9719</strain>
    </source>
</reference>
<comment type="catalytic activity">
    <reaction evidence="11 12">
        <text>a UDP-3-O-[(3R)-3-hydroxyacyl]-N-acetyl-alpha-D-glucosamine + H2O = a UDP-3-O-[(3R)-3-hydroxyacyl]-alpha-D-glucosamine + acetate</text>
        <dbReference type="Rhea" id="RHEA:67816"/>
        <dbReference type="ChEBI" id="CHEBI:15377"/>
        <dbReference type="ChEBI" id="CHEBI:30089"/>
        <dbReference type="ChEBI" id="CHEBI:137740"/>
        <dbReference type="ChEBI" id="CHEBI:173225"/>
        <dbReference type="EC" id="3.5.1.108"/>
    </reaction>
</comment>
<organism evidence="13 14">
    <name type="scientific">Leucothrix arctica</name>
    <dbReference type="NCBI Taxonomy" id="1481894"/>
    <lineage>
        <taxon>Bacteria</taxon>
        <taxon>Pseudomonadati</taxon>
        <taxon>Pseudomonadota</taxon>
        <taxon>Gammaproteobacteria</taxon>
        <taxon>Thiotrichales</taxon>
        <taxon>Thiotrichaceae</taxon>
        <taxon>Leucothrix</taxon>
    </lineage>
</organism>
<evidence type="ECO:0000256" key="1">
    <source>
        <dbReference type="ARBA" id="ARBA00001947"/>
    </source>
</evidence>
<keyword evidence="9 12" id="KW-0862">Zinc</keyword>
<keyword evidence="5 12" id="KW-0444">Lipid biosynthesis</keyword>
<protein>
    <recommendedName>
        <fullName evidence="4 12">UDP-3-O-acyl-N-acetylglucosamine deacetylase</fullName>
        <shortName evidence="12">UDP-3-O-acyl-GlcNAc deacetylase</shortName>
        <ecNumber evidence="4 12">3.5.1.108</ecNumber>
    </recommendedName>
    <alternativeName>
        <fullName evidence="12">UDP-3-O-[R-3-hydroxymyristoyl]-N-acetylglucosamine deacetylase</fullName>
    </alternativeName>
</protein>
<evidence type="ECO:0000256" key="11">
    <source>
        <dbReference type="ARBA" id="ARBA00024535"/>
    </source>
</evidence>
<feature type="binding site" evidence="12">
    <location>
        <position position="78"/>
    </location>
    <ligand>
        <name>Zn(2+)</name>
        <dbReference type="ChEBI" id="CHEBI:29105"/>
    </ligand>
</feature>
<dbReference type="GO" id="GO:0103117">
    <property type="term" value="F:UDP-3-O-acyl-N-acetylglucosamine deacetylase activity"/>
    <property type="evidence" value="ECO:0007669"/>
    <property type="project" value="UniProtKB-UniRule"/>
</dbReference>
<sequence length="305" mass="33672">MLEQRTLQRTVSTVGIGLHSGQKVGLTLHPAAPNTGIVYRRVDLENPVDIVCKPEMVGETILSTTLLQDGVRVQTIEHIMSAFAGLGVDNAYVDLTASEIPVMDGSAAPFIYLIQSAGIESQGVPKRFVRIKKTVRFENNYGWAELTPYDGFKVSFEIDFDHPAVKSTNQTFSIDLSKASYSREISRARTFGFMRDVEMLRSKNLGLGGSLGNAVVLDEYRVLNKDGLRYQDEFVKHKMLDAIGDLYVLGHSIIGGYHGHKSGHAINNLLLRELIAQPDAWELTTMEEEKESSVSYAGELGYATA</sequence>
<evidence type="ECO:0000256" key="4">
    <source>
        <dbReference type="ARBA" id="ARBA00012745"/>
    </source>
</evidence>
<feature type="binding site" evidence="12">
    <location>
        <position position="237"/>
    </location>
    <ligand>
        <name>Zn(2+)</name>
        <dbReference type="ChEBI" id="CHEBI:29105"/>
    </ligand>
</feature>
<evidence type="ECO:0000256" key="2">
    <source>
        <dbReference type="ARBA" id="ARBA00002923"/>
    </source>
</evidence>
<gene>
    <name evidence="12" type="primary">lpxC</name>
    <name evidence="13" type="ORF">DKT75_02980</name>
</gene>
<dbReference type="Gene3D" id="3.30.1700.10">
    <property type="entry name" value="lpxc deacetylase, domain 2"/>
    <property type="match status" value="1"/>
</dbReference>